<dbReference type="GO" id="GO:0016705">
    <property type="term" value="F:oxidoreductase activity, acting on paired donors, with incorporation or reduction of molecular oxygen"/>
    <property type="evidence" value="ECO:0007669"/>
    <property type="project" value="InterPro"/>
</dbReference>
<dbReference type="InterPro" id="IPR001128">
    <property type="entry name" value="Cyt_P450"/>
</dbReference>
<evidence type="ECO:0000256" key="6">
    <source>
        <dbReference type="ARBA" id="ARBA00023033"/>
    </source>
</evidence>
<gene>
    <name evidence="11" type="ORF">K490DRAFT_51314</name>
</gene>
<dbReference type="PRINTS" id="PR00465">
    <property type="entry name" value="EP450IV"/>
</dbReference>
<feature type="region of interest" description="Disordered" evidence="9">
    <location>
        <begin position="264"/>
        <end position="284"/>
    </location>
</feature>
<dbReference type="InterPro" id="IPR017972">
    <property type="entry name" value="Cyt_P450_CS"/>
</dbReference>
<feature type="binding site" description="axial binding residue" evidence="7">
    <location>
        <position position="465"/>
    </location>
    <ligand>
        <name>heme</name>
        <dbReference type="ChEBI" id="CHEBI:30413"/>
    </ligand>
    <ligandPart>
        <name>Fe</name>
        <dbReference type="ChEBI" id="CHEBI:18248"/>
    </ligandPart>
</feature>
<comment type="caution">
    <text evidence="11">The sequence shown here is derived from an EMBL/GenBank/DDBJ whole genome shotgun (WGS) entry which is preliminary data.</text>
</comment>
<dbReference type="AlphaFoldDB" id="A0A9P4LW12"/>
<reference evidence="11" key="1">
    <citation type="journal article" date="2020" name="Stud. Mycol.">
        <title>101 Dothideomycetes genomes: a test case for predicting lifestyles and emergence of pathogens.</title>
        <authorList>
            <person name="Haridas S."/>
            <person name="Albert R."/>
            <person name="Binder M."/>
            <person name="Bloem J."/>
            <person name="Labutti K."/>
            <person name="Salamov A."/>
            <person name="Andreopoulos B."/>
            <person name="Baker S."/>
            <person name="Barry K."/>
            <person name="Bills G."/>
            <person name="Bluhm B."/>
            <person name="Cannon C."/>
            <person name="Castanera R."/>
            <person name="Culley D."/>
            <person name="Daum C."/>
            <person name="Ezra D."/>
            <person name="Gonzalez J."/>
            <person name="Henrissat B."/>
            <person name="Kuo A."/>
            <person name="Liang C."/>
            <person name="Lipzen A."/>
            <person name="Lutzoni F."/>
            <person name="Magnuson J."/>
            <person name="Mondo S."/>
            <person name="Nolan M."/>
            <person name="Ohm R."/>
            <person name="Pangilinan J."/>
            <person name="Park H.-J."/>
            <person name="Ramirez L."/>
            <person name="Alfaro M."/>
            <person name="Sun H."/>
            <person name="Tritt A."/>
            <person name="Yoshinaga Y."/>
            <person name="Zwiers L.-H."/>
            <person name="Turgeon B."/>
            <person name="Goodwin S."/>
            <person name="Spatafora J."/>
            <person name="Crous P."/>
            <person name="Grigoriev I."/>
        </authorList>
    </citation>
    <scope>NUCLEOTIDE SEQUENCE</scope>
    <source>
        <strain evidence="11">CBS 121410</strain>
    </source>
</reference>
<organism evidence="11 12">
    <name type="scientific">Saccharata proteae CBS 121410</name>
    <dbReference type="NCBI Taxonomy" id="1314787"/>
    <lineage>
        <taxon>Eukaryota</taxon>
        <taxon>Fungi</taxon>
        <taxon>Dikarya</taxon>
        <taxon>Ascomycota</taxon>
        <taxon>Pezizomycotina</taxon>
        <taxon>Dothideomycetes</taxon>
        <taxon>Dothideomycetes incertae sedis</taxon>
        <taxon>Botryosphaeriales</taxon>
        <taxon>Saccharataceae</taxon>
        <taxon>Saccharata</taxon>
    </lineage>
</organism>
<dbReference type="PANTHER" id="PTHR24305">
    <property type="entry name" value="CYTOCHROME P450"/>
    <property type="match status" value="1"/>
</dbReference>
<evidence type="ECO:0000256" key="7">
    <source>
        <dbReference type="PIRSR" id="PIRSR602403-1"/>
    </source>
</evidence>
<dbReference type="InterPro" id="IPR036396">
    <property type="entry name" value="Cyt_P450_sf"/>
</dbReference>
<feature type="transmembrane region" description="Helical" evidence="10">
    <location>
        <begin position="6"/>
        <end position="30"/>
    </location>
</feature>
<keyword evidence="5 7" id="KW-0408">Iron</keyword>
<protein>
    <submittedName>
        <fullName evidence="11">Cytochrome P450</fullName>
    </submittedName>
</protein>
<accession>A0A9P4LW12</accession>
<evidence type="ECO:0000256" key="8">
    <source>
        <dbReference type="RuleBase" id="RU000461"/>
    </source>
</evidence>
<name>A0A9P4LW12_9PEZI</name>
<dbReference type="GO" id="GO:0005506">
    <property type="term" value="F:iron ion binding"/>
    <property type="evidence" value="ECO:0007669"/>
    <property type="project" value="InterPro"/>
</dbReference>
<proteinExistence type="inferred from homology"/>
<evidence type="ECO:0000256" key="10">
    <source>
        <dbReference type="SAM" id="Phobius"/>
    </source>
</evidence>
<dbReference type="Gene3D" id="1.10.630.10">
    <property type="entry name" value="Cytochrome P450"/>
    <property type="match status" value="1"/>
</dbReference>
<evidence type="ECO:0000256" key="9">
    <source>
        <dbReference type="SAM" id="MobiDB-lite"/>
    </source>
</evidence>
<evidence type="ECO:0000256" key="5">
    <source>
        <dbReference type="ARBA" id="ARBA00023004"/>
    </source>
</evidence>
<keyword evidence="12" id="KW-1185">Reference proteome</keyword>
<evidence type="ECO:0000313" key="12">
    <source>
        <dbReference type="Proteomes" id="UP000799776"/>
    </source>
</evidence>
<evidence type="ECO:0000313" key="11">
    <source>
        <dbReference type="EMBL" id="KAF2083563.1"/>
    </source>
</evidence>
<dbReference type="InterPro" id="IPR050121">
    <property type="entry name" value="Cytochrome_P450_monoxygenase"/>
</dbReference>
<evidence type="ECO:0000256" key="2">
    <source>
        <dbReference type="ARBA" id="ARBA00010617"/>
    </source>
</evidence>
<dbReference type="Pfam" id="PF00067">
    <property type="entry name" value="p450"/>
    <property type="match status" value="1"/>
</dbReference>
<dbReference type="PANTHER" id="PTHR24305:SF157">
    <property type="entry name" value="N-ACETYLTRYPTOPHAN 6-HYDROXYLASE IVOC-RELATED"/>
    <property type="match status" value="1"/>
</dbReference>
<dbReference type="CDD" id="cd11062">
    <property type="entry name" value="CYP58-like"/>
    <property type="match status" value="1"/>
</dbReference>
<keyword evidence="6 8" id="KW-0503">Monooxygenase</keyword>
<evidence type="ECO:0000256" key="4">
    <source>
        <dbReference type="ARBA" id="ARBA00023002"/>
    </source>
</evidence>
<keyword evidence="4 8" id="KW-0560">Oxidoreductase</keyword>
<keyword evidence="10" id="KW-0812">Transmembrane</keyword>
<dbReference type="SUPFAM" id="SSF48264">
    <property type="entry name" value="Cytochrome P450"/>
    <property type="match status" value="1"/>
</dbReference>
<dbReference type="OrthoDB" id="3945418at2759"/>
<dbReference type="PROSITE" id="PS00086">
    <property type="entry name" value="CYTOCHROME_P450"/>
    <property type="match status" value="1"/>
</dbReference>
<comment type="cofactor">
    <cofactor evidence="1 7">
        <name>heme</name>
        <dbReference type="ChEBI" id="CHEBI:30413"/>
    </cofactor>
</comment>
<sequence>MIPLAFSVIAFNAVAFSILLSVSWLVGLAFHRLVLNPLSGVPGPKLAALTKWYEFYYDCIHQGKYFSKIDEFHSKYGPIVRINPNEIHVKDSEYFDSLYNNTNKLDKDPWYYGMYAPAGGTFATSESDLHRVRRAVISKFFSTASISQRETRMHFWIEKLLNHLEEHRRFGSIVDFTSAYYALTMDIVTDYILPNPTNFLDQPDFARPQHEALKLATSWGNSNRHIPFIAPVLTGLPRSISERLDRTGGIGKALDHLEVSMREADEKKLSTKDTSPGSMLESIYTSPDLPASDKVYERLFDEVIITTGAGSANTSNVMTRLTYELLSSPSMLSRLLAELAPLAASPPKGTTLLPYRTLEKLPYLQALVKESLRHSPGVVGRLPRINRHAPMTYTDTSTGKTYTFPPGTVLSMNIRDVQHDPSIFPSPNVFDPDRWLDDGEHNLGSAHRQRMERYLVPFSRGSRTCVGMELAKQELVLTTGNLFARFGDGLKLFETEERDIAFEHDFFAPFARLDSLGLRAVFK</sequence>
<evidence type="ECO:0000256" key="3">
    <source>
        <dbReference type="ARBA" id="ARBA00022723"/>
    </source>
</evidence>
<dbReference type="GO" id="GO:0020037">
    <property type="term" value="F:heme binding"/>
    <property type="evidence" value="ECO:0007669"/>
    <property type="project" value="InterPro"/>
</dbReference>
<keyword evidence="7 8" id="KW-0349">Heme</keyword>
<dbReference type="Proteomes" id="UP000799776">
    <property type="component" value="Unassembled WGS sequence"/>
</dbReference>
<comment type="similarity">
    <text evidence="2 8">Belongs to the cytochrome P450 family.</text>
</comment>
<dbReference type="GO" id="GO:0004497">
    <property type="term" value="F:monooxygenase activity"/>
    <property type="evidence" value="ECO:0007669"/>
    <property type="project" value="UniProtKB-KW"/>
</dbReference>
<keyword evidence="10" id="KW-1133">Transmembrane helix</keyword>
<keyword evidence="3 7" id="KW-0479">Metal-binding</keyword>
<evidence type="ECO:0000256" key="1">
    <source>
        <dbReference type="ARBA" id="ARBA00001971"/>
    </source>
</evidence>
<dbReference type="EMBL" id="ML978771">
    <property type="protein sequence ID" value="KAF2083563.1"/>
    <property type="molecule type" value="Genomic_DNA"/>
</dbReference>
<dbReference type="PRINTS" id="PR00385">
    <property type="entry name" value="P450"/>
</dbReference>
<dbReference type="InterPro" id="IPR002403">
    <property type="entry name" value="Cyt_P450_E_grp-IV"/>
</dbReference>
<keyword evidence="10" id="KW-0472">Membrane</keyword>